<dbReference type="SUPFAM" id="SSF57701">
    <property type="entry name" value="Zn2/Cys6 DNA-binding domain"/>
    <property type="match status" value="1"/>
</dbReference>
<evidence type="ECO:0000256" key="2">
    <source>
        <dbReference type="SAM" id="MobiDB-lite"/>
    </source>
</evidence>
<dbReference type="PROSITE" id="PS00463">
    <property type="entry name" value="ZN2_CY6_FUNGAL_1"/>
    <property type="match status" value="1"/>
</dbReference>
<dbReference type="AlphaFoldDB" id="A0A9P9JDW6"/>
<dbReference type="InterPro" id="IPR053157">
    <property type="entry name" value="Sterol_Uptake_Regulator"/>
</dbReference>
<dbReference type="PANTHER" id="PTHR47784">
    <property type="entry name" value="STEROL UPTAKE CONTROL PROTEIN 2"/>
    <property type="match status" value="1"/>
</dbReference>
<dbReference type="PROSITE" id="PS50048">
    <property type="entry name" value="ZN2_CY6_FUNGAL_2"/>
    <property type="match status" value="1"/>
</dbReference>
<dbReference type="InterPro" id="IPR001138">
    <property type="entry name" value="Zn2Cys6_DnaBD"/>
</dbReference>
<comment type="caution">
    <text evidence="4">The sequence shown here is derived from an EMBL/GenBank/DDBJ whole genome shotgun (WGS) entry which is preliminary data.</text>
</comment>
<dbReference type="GO" id="GO:0001228">
    <property type="term" value="F:DNA-binding transcription activator activity, RNA polymerase II-specific"/>
    <property type="evidence" value="ECO:0007669"/>
    <property type="project" value="TreeGrafter"/>
</dbReference>
<dbReference type="Pfam" id="PF00172">
    <property type="entry name" value="Zn_clus"/>
    <property type="match status" value="1"/>
</dbReference>
<feature type="region of interest" description="Disordered" evidence="2">
    <location>
        <begin position="78"/>
        <end position="106"/>
    </location>
</feature>
<dbReference type="EMBL" id="JAGMUV010000006">
    <property type="protein sequence ID" value="KAH7153433.1"/>
    <property type="molecule type" value="Genomic_DNA"/>
</dbReference>
<dbReference type="OrthoDB" id="5295362at2759"/>
<reference evidence="4" key="1">
    <citation type="journal article" date="2021" name="Nat. Commun.">
        <title>Genetic determinants of endophytism in the Arabidopsis root mycobiome.</title>
        <authorList>
            <person name="Mesny F."/>
            <person name="Miyauchi S."/>
            <person name="Thiergart T."/>
            <person name="Pickel B."/>
            <person name="Atanasova L."/>
            <person name="Karlsson M."/>
            <person name="Huettel B."/>
            <person name="Barry K.W."/>
            <person name="Haridas S."/>
            <person name="Chen C."/>
            <person name="Bauer D."/>
            <person name="Andreopoulos W."/>
            <person name="Pangilinan J."/>
            <person name="LaButti K."/>
            <person name="Riley R."/>
            <person name="Lipzen A."/>
            <person name="Clum A."/>
            <person name="Drula E."/>
            <person name="Henrissat B."/>
            <person name="Kohler A."/>
            <person name="Grigoriev I.V."/>
            <person name="Martin F.M."/>
            <person name="Hacquard S."/>
        </authorList>
    </citation>
    <scope>NUCLEOTIDE SEQUENCE</scope>
    <source>
        <strain evidence="4">MPI-CAGE-AT-0147</strain>
    </source>
</reference>
<protein>
    <recommendedName>
        <fullName evidence="3">Zn(2)-C6 fungal-type domain-containing protein</fullName>
    </recommendedName>
</protein>
<feature type="compositionally biased region" description="Basic residues" evidence="2">
    <location>
        <begin position="7"/>
        <end position="18"/>
    </location>
</feature>
<keyword evidence="1" id="KW-0539">Nucleus</keyword>
<dbReference type="Proteomes" id="UP000738349">
    <property type="component" value="Unassembled WGS sequence"/>
</dbReference>
<sequence length="422" mass="47736">MQQLPGAKRRPRCGHSKSRNGCTNCKRRRVKCDEMHPVCSNCQRHEFACSLSQAEAPSAIRTELPYITTLVADLNPPSKGFHSDKERTSTPLLPSYQPAPSTYLDPLPPEELSRRSLELMHHYSTITASTLSLRQDVAYACREAIPREGYKHSFASHGILALAAAHKAHLIPNSRDVYLKLCDYHSMLGSKGFEYELQKPTEDNSMALFGFATLLILYSFTLPIRSTKQKLNNPIDSFCELASLIRGLKTTLSPLVCRTYNSELAPLIYGVWPSETDGRLTGYPPLDNTFLPKDLWDATSQLRCFLESEVPFQNLSHYRDAVDKLQYSARLISLAGSYAESGAITAWLHDIDERILADIAAYKPHALVLLVYFCVFLAGIQRNFWYARGWADQLFEKVETSLDGQDRLVPLLQWPRTYLELL</sequence>
<dbReference type="SMART" id="SM00066">
    <property type="entry name" value="GAL4"/>
    <property type="match status" value="1"/>
</dbReference>
<keyword evidence="5" id="KW-1185">Reference proteome</keyword>
<evidence type="ECO:0000256" key="1">
    <source>
        <dbReference type="ARBA" id="ARBA00023242"/>
    </source>
</evidence>
<evidence type="ECO:0000259" key="3">
    <source>
        <dbReference type="PROSITE" id="PS50048"/>
    </source>
</evidence>
<dbReference type="GO" id="GO:0008270">
    <property type="term" value="F:zinc ion binding"/>
    <property type="evidence" value="ECO:0007669"/>
    <property type="project" value="InterPro"/>
</dbReference>
<name>A0A9P9JDW6_9HYPO</name>
<evidence type="ECO:0000313" key="5">
    <source>
        <dbReference type="Proteomes" id="UP000738349"/>
    </source>
</evidence>
<dbReference type="CDD" id="cd00067">
    <property type="entry name" value="GAL4"/>
    <property type="match status" value="1"/>
</dbReference>
<organism evidence="4 5">
    <name type="scientific">Dactylonectria macrodidyma</name>
    <dbReference type="NCBI Taxonomy" id="307937"/>
    <lineage>
        <taxon>Eukaryota</taxon>
        <taxon>Fungi</taxon>
        <taxon>Dikarya</taxon>
        <taxon>Ascomycota</taxon>
        <taxon>Pezizomycotina</taxon>
        <taxon>Sordariomycetes</taxon>
        <taxon>Hypocreomycetidae</taxon>
        <taxon>Hypocreales</taxon>
        <taxon>Nectriaceae</taxon>
        <taxon>Dactylonectria</taxon>
    </lineage>
</organism>
<gene>
    <name evidence="4" type="ORF">EDB81DRAFT_868488</name>
</gene>
<dbReference type="InterPro" id="IPR036864">
    <property type="entry name" value="Zn2-C6_fun-type_DNA-bd_sf"/>
</dbReference>
<proteinExistence type="predicted"/>
<feature type="region of interest" description="Disordered" evidence="2">
    <location>
        <begin position="1"/>
        <end position="20"/>
    </location>
</feature>
<accession>A0A9P9JDW6</accession>
<dbReference type="Gene3D" id="4.10.240.10">
    <property type="entry name" value="Zn(2)-C6 fungal-type DNA-binding domain"/>
    <property type="match status" value="1"/>
</dbReference>
<feature type="domain" description="Zn(2)-C6 fungal-type" evidence="3">
    <location>
        <begin position="21"/>
        <end position="51"/>
    </location>
</feature>
<evidence type="ECO:0000313" key="4">
    <source>
        <dbReference type="EMBL" id="KAH7153433.1"/>
    </source>
</evidence>
<dbReference type="PANTHER" id="PTHR47784:SF5">
    <property type="entry name" value="STEROL UPTAKE CONTROL PROTEIN 2"/>
    <property type="match status" value="1"/>
</dbReference>